<dbReference type="GO" id="GO:0033211">
    <property type="term" value="P:adiponectin-activated signaling pathway"/>
    <property type="evidence" value="ECO:0007669"/>
    <property type="project" value="TreeGrafter"/>
</dbReference>
<evidence type="ECO:0000313" key="9">
    <source>
        <dbReference type="EMBL" id="CAL4069310.1"/>
    </source>
</evidence>
<feature type="binding site" evidence="6">
    <location>
        <position position="167"/>
    </location>
    <ligand>
        <name>Zn(2+)</name>
        <dbReference type="ChEBI" id="CHEBI:29105"/>
    </ligand>
</feature>
<feature type="transmembrane region" description="Helical" evidence="8">
    <location>
        <begin position="183"/>
        <end position="202"/>
    </location>
</feature>
<dbReference type="GO" id="GO:0005886">
    <property type="term" value="C:plasma membrane"/>
    <property type="evidence" value="ECO:0007669"/>
    <property type="project" value="TreeGrafter"/>
</dbReference>
<dbReference type="GO" id="GO:0046872">
    <property type="term" value="F:metal ion binding"/>
    <property type="evidence" value="ECO:0007669"/>
    <property type="project" value="UniProtKB-KW"/>
</dbReference>
<evidence type="ECO:0000256" key="2">
    <source>
        <dbReference type="ARBA" id="ARBA00007018"/>
    </source>
</evidence>
<feature type="compositionally biased region" description="Basic and acidic residues" evidence="7">
    <location>
        <begin position="22"/>
        <end position="31"/>
    </location>
</feature>
<evidence type="ECO:0000256" key="4">
    <source>
        <dbReference type="ARBA" id="ARBA00022989"/>
    </source>
</evidence>
<sequence>MEKEAKNMECLSKISKSTGLAFKDESKDNLRQRSTKQNETNGDDITPSDMMHELYERSEEFVHKVWDKVPCWSVVHHSMLPQWLQDNEYLHNWHRPHLPSFAECFKSVFKLHSETGNIWTHLVGCIAFIYVMIYFLSVSPIVFEEKFIFSTFFLGAILCLGFSTLLHTLGCHSESSCKLFGKLDYCGISLLITGSCVPWFYYVFYCDYISKIVYISMIVILGTLTMVFSLYDKFGTSEYRTMRALSFVIFGMSAAIPAVHYMSIMDWNDQVNTTAMQSVFLLAFLYVLGAGIYAARIPERLFPGKCDLWFQSHQIFHVLVVAGAFVTYYGLKELAVHRNEYTECGVVNIPLTSG</sequence>
<dbReference type="Pfam" id="PF03006">
    <property type="entry name" value="HlyIII"/>
    <property type="match status" value="1"/>
</dbReference>
<feature type="transmembrane region" description="Helical" evidence="8">
    <location>
        <begin position="315"/>
        <end position="331"/>
    </location>
</feature>
<dbReference type="GO" id="GO:0038023">
    <property type="term" value="F:signaling receptor activity"/>
    <property type="evidence" value="ECO:0007669"/>
    <property type="project" value="TreeGrafter"/>
</dbReference>
<evidence type="ECO:0000313" key="11">
    <source>
        <dbReference type="Proteomes" id="UP001497623"/>
    </source>
</evidence>
<dbReference type="InterPro" id="IPR004254">
    <property type="entry name" value="AdipoR/HlyIII-related"/>
</dbReference>
<keyword evidence="11" id="KW-1185">Reference proteome</keyword>
<evidence type="ECO:0008006" key="12">
    <source>
        <dbReference type="Google" id="ProtNLM"/>
    </source>
</evidence>
<accession>A0AAV2Q2F7</accession>
<feature type="binding site" evidence="6">
    <location>
        <position position="313"/>
    </location>
    <ligand>
        <name>Zn(2+)</name>
        <dbReference type="ChEBI" id="CHEBI:29105"/>
    </ligand>
</feature>
<dbReference type="EMBL" id="CAXKWB010003456">
    <property type="protein sequence ID" value="CAL4069310.1"/>
    <property type="molecule type" value="Genomic_DNA"/>
</dbReference>
<organism evidence="9 11">
    <name type="scientific">Meganyctiphanes norvegica</name>
    <name type="common">Northern krill</name>
    <name type="synonym">Thysanopoda norvegica</name>
    <dbReference type="NCBI Taxonomy" id="48144"/>
    <lineage>
        <taxon>Eukaryota</taxon>
        <taxon>Metazoa</taxon>
        <taxon>Ecdysozoa</taxon>
        <taxon>Arthropoda</taxon>
        <taxon>Crustacea</taxon>
        <taxon>Multicrustacea</taxon>
        <taxon>Malacostraca</taxon>
        <taxon>Eumalacostraca</taxon>
        <taxon>Eucarida</taxon>
        <taxon>Euphausiacea</taxon>
        <taxon>Euphausiidae</taxon>
        <taxon>Meganyctiphanes</taxon>
    </lineage>
</organism>
<evidence type="ECO:0000256" key="7">
    <source>
        <dbReference type="SAM" id="MobiDB-lite"/>
    </source>
</evidence>
<keyword evidence="6" id="KW-0479">Metal-binding</keyword>
<keyword evidence="5 8" id="KW-0472">Membrane</keyword>
<comment type="subcellular location">
    <subcellularLocation>
        <location evidence="1">Membrane</location>
        <topology evidence="1">Multi-pass membrane protein</topology>
    </subcellularLocation>
</comment>
<keyword evidence="3 8" id="KW-0812">Transmembrane</keyword>
<gene>
    <name evidence="9" type="ORF">MNOR_LOCUS7731</name>
    <name evidence="10" type="ORF">MNOR_LOCUS7732</name>
</gene>
<proteinExistence type="inferred from homology"/>
<comment type="caution">
    <text evidence="9">The sequence shown here is derived from an EMBL/GenBank/DDBJ whole genome shotgun (WGS) entry which is preliminary data.</text>
</comment>
<feature type="transmembrane region" description="Helical" evidence="8">
    <location>
        <begin position="118"/>
        <end position="136"/>
    </location>
</feature>
<dbReference type="EMBL" id="CAXKWB010003456">
    <property type="protein sequence ID" value="CAL4069311.1"/>
    <property type="molecule type" value="Genomic_DNA"/>
</dbReference>
<feature type="transmembrane region" description="Helical" evidence="8">
    <location>
        <begin position="148"/>
        <end position="171"/>
    </location>
</feature>
<evidence type="ECO:0000313" key="10">
    <source>
        <dbReference type="EMBL" id="CAL4069311.1"/>
    </source>
</evidence>
<evidence type="ECO:0000256" key="3">
    <source>
        <dbReference type="ARBA" id="ARBA00022692"/>
    </source>
</evidence>
<dbReference type="PANTHER" id="PTHR20855:SF52">
    <property type="entry name" value="ADIPONECTIN RECEPTOR PROTEIN"/>
    <property type="match status" value="1"/>
</dbReference>
<dbReference type="PANTHER" id="PTHR20855">
    <property type="entry name" value="ADIPOR/PROGESTIN RECEPTOR-RELATED"/>
    <property type="match status" value="1"/>
</dbReference>
<evidence type="ECO:0000256" key="6">
    <source>
        <dbReference type="PIRSR" id="PIRSR604254-1"/>
    </source>
</evidence>
<name>A0AAV2Q2F7_MEGNR</name>
<comment type="similarity">
    <text evidence="2">Belongs to the ADIPOR family.</text>
</comment>
<protein>
    <recommendedName>
        <fullName evidence="12">Adiponectin receptor protein</fullName>
    </recommendedName>
</protein>
<feature type="binding site" evidence="6">
    <location>
        <position position="317"/>
    </location>
    <ligand>
        <name>Zn(2+)</name>
        <dbReference type="ChEBI" id="CHEBI:29105"/>
    </ligand>
</feature>
<dbReference type="Proteomes" id="UP001497623">
    <property type="component" value="Unassembled WGS sequence"/>
</dbReference>
<reference evidence="9 11" key="1">
    <citation type="submission" date="2024-05" db="EMBL/GenBank/DDBJ databases">
        <authorList>
            <person name="Wallberg A."/>
        </authorList>
    </citation>
    <scope>NUCLEOTIDE SEQUENCE [LARGE SCALE GENOMIC DNA]</scope>
</reference>
<keyword evidence="6" id="KW-0862">Zinc</keyword>
<feature type="transmembrane region" description="Helical" evidence="8">
    <location>
        <begin position="275"/>
        <end position="295"/>
    </location>
</feature>
<feature type="transmembrane region" description="Helical" evidence="8">
    <location>
        <begin position="243"/>
        <end position="263"/>
    </location>
</feature>
<evidence type="ECO:0000256" key="5">
    <source>
        <dbReference type="ARBA" id="ARBA00023136"/>
    </source>
</evidence>
<feature type="transmembrane region" description="Helical" evidence="8">
    <location>
        <begin position="208"/>
        <end position="231"/>
    </location>
</feature>
<evidence type="ECO:0000256" key="1">
    <source>
        <dbReference type="ARBA" id="ARBA00004141"/>
    </source>
</evidence>
<feature type="region of interest" description="Disordered" evidence="7">
    <location>
        <begin position="22"/>
        <end position="48"/>
    </location>
</feature>
<dbReference type="AlphaFoldDB" id="A0AAV2Q2F7"/>
<keyword evidence="4 8" id="KW-1133">Transmembrane helix</keyword>
<evidence type="ECO:0000256" key="8">
    <source>
        <dbReference type="SAM" id="Phobius"/>
    </source>
</evidence>